<evidence type="ECO:0000313" key="2">
    <source>
        <dbReference type="EMBL" id="MBA4677768.1"/>
    </source>
</evidence>
<accession>A0A7C9F9D0</accession>
<dbReference type="AlphaFoldDB" id="A0A7C9F9D0"/>
<reference evidence="2" key="2">
    <citation type="submission" date="2020-07" db="EMBL/GenBank/DDBJ databases">
        <authorList>
            <person name="Vera ALvarez R."/>
            <person name="Arias-Moreno D.M."/>
            <person name="Jimenez-Jacinto V."/>
            <person name="Jimenez-Bremont J.F."/>
            <person name="Swaminathan K."/>
            <person name="Moose S.P."/>
            <person name="Guerrero-Gonzalez M.L."/>
            <person name="Marino-Ramirez L."/>
            <person name="Landsman D."/>
            <person name="Rodriguez-Kessler M."/>
            <person name="Delgado-Sanchez P."/>
        </authorList>
    </citation>
    <scope>NUCLEOTIDE SEQUENCE</scope>
    <source>
        <tissue evidence="2">Cladode</tissue>
    </source>
</reference>
<keyword evidence="1" id="KW-0812">Transmembrane</keyword>
<evidence type="ECO:0000256" key="1">
    <source>
        <dbReference type="SAM" id="Phobius"/>
    </source>
</evidence>
<organism evidence="2">
    <name type="scientific">Opuntia streptacantha</name>
    <name type="common">Prickly pear cactus</name>
    <name type="synonym">Opuntia cardona</name>
    <dbReference type="NCBI Taxonomy" id="393608"/>
    <lineage>
        <taxon>Eukaryota</taxon>
        <taxon>Viridiplantae</taxon>
        <taxon>Streptophyta</taxon>
        <taxon>Embryophyta</taxon>
        <taxon>Tracheophyta</taxon>
        <taxon>Spermatophyta</taxon>
        <taxon>Magnoliopsida</taxon>
        <taxon>eudicotyledons</taxon>
        <taxon>Gunneridae</taxon>
        <taxon>Pentapetalae</taxon>
        <taxon>Caryophyllales</taxon>
        <taxon>Cactineae</taxon>
        <taxon>Cactaceae</taxon>
        <taxon>Opuntioideae</taxon>
        <taxon>Opuntia</taxon>
    </lineage>
</organism>
<reference evidence="2" key="1">
    <citation type="journal article" date="2013" name="J. Plant Res.">
        <title>Effect of fungi and light on seed germination of three Opuntia species from semiarid lands of central Mexico.</title>
        <authorList>
            <person name="Delgado-Sanchez P."/>
            <person name="Jimenez-Bremont J.F."/>
            <person name="Guerrero-Gonzalez Mde L."/>
            <person name="Flores J."/>
        </authorList>
    </citation>
    <scope>NUCLEOTIDE SEQUENCE</scope>
    <source>
        <tissue evidence="2">Cladode</tissue>
    </source>
</reference>
<feature type="transmembrane region" description="Helical" evidence="1">
    <location>
        <begin position="6"/>
        <end position="24"/>
    </location>
</feature>
<proteinExistence type="predicted"/>
<sequence>MRGQHLSVIIIITTMIIILIIIVSKRAPIPPPSLSRRHHRHVDRSRLMIEKLPLRLRRRLGCHRNHPRRRRRRRNQRLMIKYRPAGTIGAGFRQGGEDSEALR</sequence>
<keyword evidence="1" id="KW-0472">Membrane</keyword>
<name>A0A7C9F9D0_OPUST</name>
<protein>
    <submittedName>
        <fullName evidence="2">Uncharacterized protein</fullName>
    </submittedName>
</protein>
<keyword evidence="1" id="KW-1133">Transmembrane helix</keyword>
<dbReference type="EMBL" id="GISG01276548">
    <property type="protein sequence ID" value="MBA4677768.1"/>
    <property type="molecule type" value="Transcribed_RNA"/>
</dbReference>